<dbReference type="PANTHER" id="PTHR33121:SF70">
    <property type="entry name" value="SIGNALING PROTEIN YKOW"/>
    <property type="match status" value="1"/>
</dbReference>
<dbReference type="EMBL" id="JAMQGP010000002">
    <property type="protein sequence ID" value="MCM2679426.1"/>
    <property type="molecule type" value="Genomic_DNA"/>
</dbReference>
<evidence type="ECO:0000313" key="3">
    <source>
        <dbReference type="EMBL" id="MCM2679426.1"/>
    </source>
</evidence>
<dbReference type="SMART" id="SM00052">
    <property type="entry name" value="EAL"/>
    <property type="match status" value="1"/>
</dbReference>
<feature type="transmembrane region" description="Helical" evidence="1">
    <location>
        <begin position="172"/>
        <end position="194"/>
    </location>
</feature>
<dbReference type="InterPro" id="IPR050706">
    <property type="entry name" value="Cyclic-di-GMP_PDE-like"/>
</dbReference>
<dbReference type="RefSeq" id="WP_251260783.1">
    <property type="nucleotide sequence ID" value="NZ_JAMQGP010000002.1"/>
</dbReference>
<feature type="transmembrane region" description="Helical" evidence="1">
    <location>
        <begin position="61"/>
        <end position="79"/>
    </location>
</feature>
<dbReference type="SUPFAM" id="SSF55073">
    <property type="entry name" value="Nucleotide cyclase"/>
    <property type="match status" value="1"/>
</dbReference>
<feature type="domain" description="EAL" evidence="2">
    <location>
        <begin position="495"/>
        <end position="748"/>
    </location>
</feature>
<name>A0AA41W6C8_9GAMM</name>
<comment type="caution">
    <text evidence="3">The sequence shown here is derived from an EMBL/GenBank/DDBJ whole genome shotgun (WGS) entry which is preliminary data.</text>
</comment>
<dbReference type="Pfam" id="PF00563">
    <property type="entry name" value="EAL"/>
    <property type="match status" value="1"/>
</dbReference>
<dbReference type="InterPro" id="IPR035919">
    <property type="entry name" value="EAL_sf"/>
</dbReference>
<keyword evidence="1" id="KW-0812">Transmembrane</keyword>
<dbReference type="InterPro" id="IPR029787">
    <property type="entry name" value="Nucleotide_cyclase"/>
</dbReference>
<dbReference type="Gene3D" id="3.20.20.450">
    <property type="entry name" value="EAL domain"/>
    <property type="match status" value="1"/>
</dbReference>
<feature type="transmembrane region" description="Helical" evidence="1">
    <location>
        <begin position="85"/>
        <end position="107"/>
    </location>
</feature>
<dbReference type="InterPro" id="IPR000160">
    <property type="entry name" value="GGDEF_dom"/>
</dbReference>
<evidence type="ECO:0000256" key="1">
    <source>
        <dbReference type="SAM" id="Phobius"/>
    </source>
</evidence>
<evidence type="ECO:0000313" key="4">
    <source>
        <dbReference type="Proteomes" id="UP001165393"/>
    </source>
</evidence>
<keyword evidence="1" id="KW-1133">Transmembrane helix</keyword>
<sequence length="767" mass="86104">MLNSFLKSWISKHLLLSDVKKVHSTVDNWRVSALRIILVSGLILCSLIFIDSSIDAYQLNLTHIILIVSSFYAAMIVLLRCSRRYFYASSYGLLTLILAACICINLFVRDHTLVYLGDIFLYSLPVVGLLLLGVRVAMGLMIVNFIPFYLVISETVYFELIELDIMLERTPIYLHGLVFLFFNFCIPLSAARAISAANNLSKQQKKTNQALRLHHDMYRSLFVDSAVSHLIINQSQLVIDANASARQLLQIPAYKCDGKLRLSELLPALKIEQACGVFHVDSNGQNRIVRFSQKAMVSKGYKVFTFVDVSAEVGLRKELQVSQRNSEKIKRLDAATGLLNRASFERKLEQLIAAHRYGLSVAVIEVCNAQYLKQKYGADVLAIAIKKAVGDIAITPLKPLTCATIDERQIAIVYAEPLADRALRMLEAVMTINKTQFQIDGKWVNVELKSGLAMTSAHGQNAAETLNNAVYATGLASARHATLFDPSHMQRFIERQEIAELLIEAIRNDELHVMYQAKVDSDSKLIGFEALSRWDSPVLGSVPPSEFVSVAESRNIINELTRELVRSVCAQIRTWLDADLHVVPIAVNLSAIDLEKSDFVVFILETLSAYKVKPKYIELELTESALGRSSSQMKETITTLSDWGFMITIDDFGSGYSNLSRLLEFPVDRLKIDRQFVTRIHEDPKQSQIVEMILAMCKTTGIESLAEGTEIQAQVDELKRLGCYQYQGFGFAKPERPEFVVQWLRKPSALLPMNAVRPIRQSPLVPS</sequence>
<dbReference type="GO" id="GO:0071111">
    <property type="term" value="F:cyclic-guanylate-specific phosphodiesterase activity"/>
    <property type="evidence" value="ECO:0007669"/>
    <property type="project" value="InterPro"/>
</dbReference>
<gene>
    <name evidence="3" type="ORF">NAF29_07045</name>
</gene>
<dbReference type="SUPFAM" id="SSF141868">
    <property type="entry name" value="EAL domain-like"/>
    <property type="match status" value="1"/>
</dbReference>
<organism evidence="3 4">
    <name type="scientific">Echinimonas agarilytica</name>
    <dbReference type="NCBI Taxonomy" id="1215918"/>
    <lineage>
        <taxon>Bacteria</taxon>
        <taxon>Pseudomonadati</taxon>
        <taxon>Pseudomonadota</taxon>
        <taxon>Gammaproteobacteria</taxon>
        <taxon>Alteromonadales</taxon>
        <taxon>Echinimonadaceae</taxon>
        <taxon>Echinimonas</taxon>
    </lineage>
</organism>
<dbReference type="Proteomes" id="UP001165393">
    <property type="component" value="Unassembled WGS sequence"/>
</dbReference>
<feature type="transmembrane region" description="Helical" evidence="1">
    <location>
        <begin position="119"/>
        <end position="152"/>
    </location>
</feature>
<dbReference type="AlphaFoldDB" id="A0AA41W6C8"/>
<keyword evidence="4" id="KW-1185">Reference proteome</keyword>
<dbReference type="Pfam" id="PF00990">
    <property type="entry name" value="GGDEF"/>
    <property type="match status" value="1"/>
</dbReference>
<dbReference type="InterPro" id="IPR043128">
    <property type="entry name" value="Rev_trsase/Diguanyl_cyclase"/>
</dbReference>
<dbReference type="InterPro" id="IPR001633">
    <property type="entry name" value="EAL_dom"/>
</dbReference>
<feature type="transmembrane region" description="Helical" evidence="1">
    <location>
        <begin position="29"/>
        <end position="49"/>
    </location>
</feature>
<accession>A0AA41W6C8</accession>
<dbReference type="SMART" id="SM00267">
    <property type="entry name" value="GGDEF"/>
    <property type="match status" value="1"/>
</dbReference>
<dbReference type="PANTHER" id="PTHR33121">
    <property type="entry name" value="CYCLIC DI-GMP PHOSPHODIESTERASE PDEF"/>
    <property type="match status" value="1"/>
</dbReference>
<evidence type="ECO:0000259" key="2">
    <source>
        <dbReference type="PROSITE" id="PS50883"/>
    </source>
</evidence>
<dbReference type="PROSITE" id="PS50883">
    <property type="entry name" value="EAL"/>
    <property type="match status" value="1"/>
</dbReference>
<keyword evidence="1" id="KW-0472">Membrane</keyword>
<dbReference type="Gene3D" id="3.30.70.270">
    <property type="match status" value="1"/>
</dbReference>
<protein>
    <submittedName>
        <fullName evidence="3">GGDEF domain-containing phosphodiesterase</fullName>
    </submittedName>
</protein>
<reference evidence="3 4" key="1">
    <citation type="journal article" date="2013" name="Antonie Van Leeuwenhoek">
        <title>Echinimonas agarilytica gen. nov., sp. nov., a new gammaproteobacterium isolated from the sea urchin Strongylocentrotus intermedius.</title>
        <authorList>
            <person name="Nedashkovskaya O.I."/>
            <person name="Stenkova A.M."/>
            <person name="Zhukova N.V."/>
            <person name="Van Trappen S."/>
            <person name="Lee J.S."/>
            <person name="Kim S.B."/>
        </authorList>
    </citation>
    <scope>NUCLEOTIDE SEQUENCE [LARGE SCALE GENOMIC DNA]</scope>
    <source>
        <strain evidence="3 4">KMM 6351</strain>
    </source>
</reference>
<proteinExistence type="predicted"/>
<dbReference type="CDD" id="cd01948">
    <property type="entry name" value="EAL"/>
    <property type="match status" value="1"/>
</dbReference>